<gene>
    <name evidence="1" type="ORF">Nepgr_018019</name>
</gene>
<evidence type="ECO:0000313" key="1">
    <source>
        <dbReference type="EMBL" id="GMH16178.1"/>
    </source>
</evidence>
<dbReference type="AlphaFoldDB" id="A0AAD3SRJ9"/>
<sequence>MLQIKMELGNGRDAAASVSCLWKPWADVLRCFEKWSLIHLLLWAAHSSDKVGGGDSNSPGLPVPPIPEPTTPELASLAPSISATEPEYQVFPMAVPGSLISGPIGVLICIHSILCAELDADGADGGCAPVVWVVPVLGLWPGISCCCISPCRCKIAFVGLCYLLEANWPTGSRQVFSSLVVESAVLLVLLPDACIAGLGVWSVADVLLAGIVLNLGGSFDAYPVDSSFGWAMLCCLSVMGSCKRRIQLLPSVVIPKIVFPALVGVIFPADLRWAGWGAGCVAGSCCDAAAGSYAGLEIVCSDMHCRFAFGFAGMETMLTWIKLSRFCMLSARCCRNGFWPVTL</sequence>
<keyword evidence="2" id="KW-1185">Reference proteome</keyword>
<comment type="caution">
    <text evidence="1">The sequence shown here is derived from an EMBL/GenBank/DDBJ whole genome shotgun (WGS) entry which is preliminary data.</text>
</comment>
<accession>A0AAD3SRJ9</accession>
<evidence type="ECO:0000313" key="2">
    <source>
        <dbReference type="Proteomes" id="UP001279734"/>
    </source>
</evidence>
<reference evidence="1" key="1">
    <citation type="submission" date="2023-05" db="EMBL/GenBank/DDBJ databases">
        <title>Nepenthes gracilis genome sequencing.</title>
        <authorList>
            <person name="Fukushima K."/>
        </authorList>
    </citation>
    <scope>NUCLEOTIDE SEQUENCE</scope>
    <source>
        <strain evidence="1">SING2019-196</strain>
    </source>
</reference>
<protein>
    <submittedName>
        <fullName evidence="1">Uncharacterized protein</fullName>
    </submittedName>
</protein>
<proteinExistence type="predicted"/>
<name>A0AAD3SRJ9_NEPGR</name>
<dbReference type="EMBL" id="BSYO01000016">
    <property type="protein sequence ID" value="GMH16178.1"/>
    <property type="molecule type" value="Genomic_DNA"/>
</dbReference>
<dbReference type="Proteomes" id="UP001279734">
    <property type="component" value="Unassembled WGS sequence"/>
</dbReference>
<organism evidence="1 2">
    <name type="scientific">Nepenthes gracilis</name>
    <name type="common">Slender pitcher plant</name>
    <dbReference type="NCBI Taxonomy" id="150966"/>
    <lineage>
        <taxon>Eukaryota</taxon>
        <taxon>Viridiplantae</taxon>
        <taxon>Streptophyta</taxon>
        <taxon>Embryophyta</taxon>
        <taxon>Tracheophyta</taxon>
        <taxon>Spermatophyta</taxon>
        <taxon>Magnoliopsida</taxon>
        <taxon>eudicotyledons</taxon>
        <taxon>Gunneridae</taxon>
        <taxon>Pentapetalae</taxon>
        <taxon>Caryophyllales</taxon>
        <taxon>Nepenthaceae</taxon>
        <taxon>Nepenthes</taxon>
    </lineage>
</organism>